<feature type="transmembrane region" description="Helical" evidence="5">
    <location>
        <begin position="364"/>
        <end position="385"/>
    </location>
</feature>
<evidence type="ECO:0008006" key="8">
    <source>
        <dbReference type="Google" id="ProtNLM"/>
    </source>
</evidence>
<feature type="transmembrane region" description="Helical" evidence="5">
    <location>
        <begin position="438"/>
        <end position="462"/>
    </location>
</feature>
<feature type="transmembrane region" description="Helical" evidence="5">
    <location>
        <begin position="199"/>
        <end position="224"/>
    </location>
</feature>
<evidence type="ECO:0000313" key="7">
    <source>
        <dbReference type="Proteomes" id="UP000015104"/>
    </source>
</evidence>
<keyword evidence="2 5" id="KW-0812">Transmembrane</keyword>
<feature type="transmembrane region" description="Helical" evidence="5">
    <location>
        <begin position="500"/>
        <end position="518"/>
    </location>
</feature>
<dbReference type="KEGG" id="tut:107372230"/>
<name>T1JZ35_TETUR</name>
<dbReference type="AlphaFoldDB" id="T1JZ35"/>
<dbReference type="InterPro" id="IPR036259">
    <property type="entry name" value="MFS_trans_sf"/>
</dbReference>
<feature type="transmembrane region" description="Helical" evidence="5">
    <location>
        <begin position="118"/>
        <end position="137"/>
    </location>
</feature>
<dbReference type="EMBL" id="CAEY01001116">
    <property type="status" value="NOT_ANNOTATED_CDS"/>
    <property type="molecule type" value="Genomic_DNA"/>
</dbReference>
<organism evidence="6 7">
    <name type="scientific">Tetranychus urticae</name>
    <name type="common">Two-spotted spider mite</name>
    <dbReference type="NCBI Taxonomy" id="32264"/>
    <lineage>
        <taxon>Eukaryota</taxon>
        <taxon>Metazoa</taxon>
        <taxon>Ecdysozoa</taxon>
        <taxon>Arthropoda</taxon>
        <taxon>Chelicerata</taxon>
        <taxon>Arachnida</taxon>
        <taxon>Acari</taxon>
        <taxon>Acariformes</taxon>
        <taxon>Trombidiformes</taxon>
        <taxon>Prostigmata</taxon>
        <taxon>Eleutherengona</taxon>
        <taxon>Raphignathae</taxon>
        <taxon>Tetranychoidea</taxon>
        <taxon>Tetranychidae</taxon>
        <taxon>Tetranychus</taxon>
    </lineage>
</organism>
<dbReference type="InterPro" id="IPR024371">
    <property type="entry name" value="AcetylCoA_trans_1-like"/>
</dbReference>
<dbReference type="OMA" id="RRKSWIM"/>
<evidence type="ECO:0000256" key="4">
    <source>
        <dbReference type="ARBA" id="ARBA00023136"/>
    </source>
</evidence>
<dbReference type="GO" id="GO:0016020">
    <property type="term" value="C:membrane"/>
    <property type="evidence" value="ECO:0007669"/>
    <property type="project" value="UniProtKB-SubCell"/>
</dbReference>
<feature type="transmembrane region" description="Helical" evidence="5">
    <location>
        <begin position="157"/>
        <end position="178"/>
    </location>
</feature>
<dbReference type="STRING" id="32264.T1JZ35"/>
<dbReference type="SUPFAM" id="SSF103473">
    <property type="entry name" value="MFS general substrate transporter"/>
    <property type="match status" value="1"/>
</dbReference>
<evidence type="ECO:0000256" key="2">
    <source>
        <dbReference type="ARBA" id="ARBA00022692"/>
    </source>
</evidence>
<evidence type="ECO:0000256" key="5">
    <source>
        <dbReference type="SAM" id="Phobius"/>
    </source>
</evidence>
<keyword evidence="4 5" id="KW-0472">Membrane</keyword>
<dbReference type="Pfam" id="PF13000">
    <property type="entry name" value="Acatn"/>
    <property type="match status" value="1"/>
</dbReference>
<protein>
    <recommendedName>
        <fullName evidence="8">Acetyl-coenzyme A transporter 1</fullName>
    </recommendedName>
</protein>
<dbReference type="EnsemblMetazoa" id="tetur03g02540.1">
    <property type="protein sequence ID" value="tetur03g02540.1"/>
    <property type="gene ID" value="tetur03g02540"/>
</dbReference>
<dbReference type="GO" id="GO:0008521">
    <property type="term" value="F:acetyl-CoA transmembrane transporter activity"/>
    <property type="evidence" value="ECO:0007669"/>
    <property type="project" value="InterPro"/>
</dbReference>
<dbReference type="Proteomes" id="UP000015104">
    <property type="component" value="Unassembled WGS sequence"/>
</dbReference>
<dbReference type="PANTHER" id="PTHR12778">
    <property type="entry name" value="SOLUTE CARRIER FAMILY 33 ACETYL-COA TRANSPORTER -RELATED"/>
    <property type="match status" value="1"/>
</dbReference>
<dbReference type="InterPro" id="IPR004752">
    <property type="entry name" value="AmpG_permease/AT-1"/>
</dbReference>
<evidence type="ECO:0000313" key="6">
    <source>
        <dbReference type="EnsemblMetazoa" id="tetur03g02540.1"/>
    </source>
</evidence>
<gene>
    <name evidence="6" type="primary">107372230</name>
</gene>
<dbReference type="eggNOG" id="KOG3574">
    <property type="taxonomic scope" value="Eukaryota"/>
</dbReference>
<keyword evidence="7" id="KW-1185">Reference proteome</keyword>
<dbReference type="OrthoDB" id="6415790at2759"/>
<dbReference type="Gene3D" id="1.20.1250.20">
    <property type="entry name" value="MFS general substrate transporter like domains"/>
    <property type="match status" value="1"/>
</dbReference>
<feature type="transmembrane region" description="Helical" evidence="5">
    <location>
        <begin position="400"/>
        <end position="426"/>
    </location>
</feature>
<accession>T1JZ35</accession>
<reference evidence="6" key="2">
    <citation type="submission" date="2015-06" db="UniProtKB">
        <authorList>
            <consortium name="EnsemblMetazoa"/>
        </authorList>
    </citation>
    <scope>IDENTIFICATION</scope>
</reference>
<sequence length="536" mass="60042">MNHVSKEGLRRHKSTFDKKSDPRLINAEKGDSDHKSMSFNTSLSGDYGSIFILLVLYILQGIPLGLAGSIPLLLQNYKVSYSQQAIFSLCTWPFSLKLLWAPLVDSMYNKRFGRRKSWLIPTQYLIGLTLFLLSYKIDDLLGPLPKDQTGQSTPESTIIPGSPHVYILACVFFFLNFLCATQDIAVDGWALTMLSKRNVVYGSTCNTVGQTIGFSLGYLVFLGLESPEVCNKYLRSIPSDTGMITLSGFLYFWSIIFLITTSLVWLFKSEKMEKSKQATEETVLGTYLMLLKILKLKSIRSFAIILLTCKLAFAITDSGTPLKLTEAGISKETLAFLSVPLIPLQIILPWYLSKYTKGPKPLKIFIKSYPYRLICGIISALLLYWTKQVHDPVTKSFPSYYYVIVLVASGLHQVTIYCCYVALLSFHSRISDPSIGGTYMTLLNTITNLGGNWPSFISLWLLDYSTIKSCSVDGFSCNGKDAASSCAAAGGQCVTIVDGYYIEVIILTLIGFVWLKWARKRIERIESLPAYNWRCT</sequence>
<comment type="subcellular location">
    <subcellularLocation>
        <location evidence="1">Membrane</location>
        <topology evidence="1">Multi-pass membrane protein</topology>
    </subcellularLocation>
</comment>
<reference evidence="7" key="1">
    <citation type="submission" date="2011-08" db="EMBL/GenBank/DDBJ databases">
        <authorList>
            <person name="Rombauts S."/>
        </authorList>
    </citation>
    <scope>NUCLEOTIDE SEQUENCE</scope>
    <source>
        <strain evidence="7">London</strain>
    </source>
</reference>
<proteinExistence type="predicted"/>
<feature type="transmembrane region" description="Helical" evidence="5">
    <location>
        <begin position="335"/>
        <end position="352"/>
    </location>
</feature>
<evidence type="ECO:0000256" key="3">
    <source>
        <dbReference type="ARBA" id="ARBA00022989"/>
    </source>
</evidence>
<dbReference type="HOGENOM" id="CLU_020502_1_0_1"/>
<dbReference type="GO" id="GO:0035348">
    <property type="term" value="P:acetyl-CoA transmembrane transport"/>
    <property type="evidence" value="ECO:0007669"/>
    <property type="project" value="InterPro"/>
</dbReference>
<evidence type="ECO:0000256" key="1">
    <source>
        <dbReference type="ARBA" id="ARBA00004141"/>
    </source>
</evidence>
<feature type="transmembrane region" description="Helical" evidence="5">
    <location>
        <begin position="47"/>
        <end position="74"/>
    </location>
</feature>
<feature type="transmembrane region" description="Helical" evidence="5">
    <location>
        <begin position="298"/>
        <end position="315"/>
    </location>
</feature>
<dbReference type="PANTHER" id="PTHR12778:SF9">
    <property type="entry name" value="ACETYL-COENZYME A TRANSPORTER 1"/>
    <property type="match status" value="1"/>
</dbReference>
<keyword evidence="3 5" id="KW-1133">Transmembrane helix</keyword>
<feature type="transmembrane region" description="Helical" evidence="5">
    <location>
        <begin position="244"/>
        <end position="267"/>
    </location>
</feature>